<evidence type="ECO:0000313" key="3">
    <source>
        <dbReference type="Proteomes" id="UP000583752"/>
    </source>
</evidence>
<accession>A0A848HKU8</accession>
<protein>
    <submittedName>
        <fullName evidence="2">Uncharacterized protein</fullName>
    </submittedName>
</protein>
<gene>
    <name evidence="2" type="ORF">HHL21_06865</name>
</gene>
<keyword evidence="3" id="KW-1185">Reference proteome</keyword>
<dbReference type="Proteomes" id="UP000583752">
    <property type="component" value="Unassembled WGS sequence"/>
</dbReference>
<dbReference type="EMBL" id="JABBGG010000003">
    <property type="protein sequence ID" value="NML60810.1"/>
    <property type="molecule type" value="Genomic_DNA"/>
</dbReference>
<keyword evidence="1" id="KW-0472">Membrane</keyword>
<dbReference type="AlphaFoldDB" id="A0A848HKU8"/>
<evidence type="ECO:0000256" key="1">
    <source>
        <dbReference type="SAM" id="Phobius"/>
    </source>
</evidence>
<proteinExistence type="predicted"/>
<dbReference type="RefSeq" id="WP_169464524.1">
    <property type="nucleotide sequence ID" value="NZ_JABBGG010000003.1"/>
</dbReference>
<keyword evidence="1" id="KW-0812">Transmembrane</keyword>
<reference evidence="2 3" key="1">
    <citation type="submission" date="2020-04" db="EMBL/GenBank/DDBJ databases">
        <title>Massilia sp. RP-1-19 isolated from soil.</title>
        <authorList>
            <person name="Dahal R.H."/>
        </authorList>
    </citation>
    <scope>NUCLEOTIDE SEQUENCE [LARGE SCALE GENOMIC DNA]</scope>
    <source>
        <strain evidence="2 3">RP-1-19</strain>
    </source>
</reference>
<name>A0A848HKU8_9BURK</name>
<evidence type="ECO:0000313" key="2">
    <source>
        <dbReference type="EMBL" id="NML60810.1"/>
    </source>
</evidence>
<organism evidence="2 3">
    <name type="scientific">Massilia polaris</name>
    <dbReference type="NCBI Taxonomy" id="2728846"/>
    <lineage>
        <taxon>Bacteria</taxon>
        <taxon>Pseudomonadati</taxon>
        <taxon>Pseudomonadota</taxon>
        <taxon>Betaproteobacteria</taxon>
        <taxon>Burkholderiales</taxon>
        <taxon>Oxalobacteraceae</taxon>
        <taxon>Telluria group</taxon>
        <taxon>Massilia</taxon>
    </lineage>
</organism>
<sequence>MSLDDRITSLEAGMASMRIDLAVVRSNYATKEDVDAVKLDLAVIRSNYVPREEFQKTINTLTWKMYGFGTFLVTVVFFIAKNVN</sequence>
<feature type="transmembrane region" description="Helical" evidence="1">
    <location>
        <begin position="61"/>
        <end position="80"/>
    </location>
</feature>
<keyword evidence="1" id="KW-1133">Transmembrane helix</keyword>
<comment type="caution">
    <text evidence="2">The sequence shown here is derived from an EMBL/GenBank/DDBJ whole genome shotgun (WGS) entry which is preliminary data.</text>
</comment>